<protein>
    <submittedName>
        <fullName evidence="1">Uncharacterized protein</fullName>
    </submittedName>
</protein>
<evidence type="ECO:0000313" key="1">
    <source>
        <dbReference type="EMBL" id="QJA70693.1"/>
    </source>
</evidence>
<proteinExistence type="predicted"/>
<dbReference type="AlphaFoldDB" id="A0A6M3JL63"/>
<accession>A0A6M3JL63</accession>
<reference evidence="1" key="1">
    <citation type="submission" date="2020-03" db="EMBL/GenBank/DDBJ databases">
        <title>The deep terrestrial virosphere.</title>
        <authorList>
            <person name="Holmfeldt K."/>
            <person name="Nilsson E."/>
            <person name="Simone D."/>
            <person name="Lopez-Fernandez M."/>
            <person name="Wu X."/>
            <person name="de Brujin I."/>
            <person name="Lundin D."/>
            <person name="Andersson A."/>
            <person name="Bertilsson S."/>
            <person name="Dopson M."/>
        </authorList>
    </citation>
    <scope>NUCLEOTIDE SEQUENCE</scope>
    <source>
        <strain evidence="1">MM415A03590</strain>
    </source>
</reference>
<name>A0A6M3JL63_9ZZZZ</name>
<gene>
    <name evidence="1" type="ORF">MM415A03590_0006</name>
</gene>
<organism evidence="1">
    <name type="scientific">viral metagenome</name>
    <dbReference type="NCBI Taxonomy" id="1070528"/>
    <lineage>
        <taxon>unclassified sequences</taxon>
        <taxon>metagenomes</taxon>
        <taxon>organismal metagenomes</taxon>
    </lineage>
</organism>
<dbReference type="EMBL" id="MT141813">
    <property type="protein sequence ID" value="QJA70693.1"/>
    <property type="molecule type" value="Genomic_DNA"/>
</dbReference>
<sequence length="119" mass="13402">MINGAKVITLCGSTRFTPEMMITQWNLTKQGNVVMGWCALPESYFLGKDKTHIGDQEGVKEIVDEVHKRKIDLSDEIFVLNIGGYIGESTTSEIKYAIENNISVKYLEPEWDYPALKTG</sequence>